<protein>
    <recommendedName>
        <fullName evidence="4">DUF998 domain-containing protein</fullName>
    </recommendedName>
</protein>
<gene>
    <name evidence="2" type="ORF">H8E29_11935</name>
</gene>
<dbReference type="AlphaFoldDB" id="A0A8J6TJV9"/>
<keyword evidence="1" id="KW-0812">Transmembrane</keyword>
<feature type="transmembrane region" description="Helical" evidence="1">
    <location>
        <begin position="175"/>
        <end position="194"/>
    </location>
</feature>
<feature type="transmembrane region" description="Helical" evidence="1">
    <location>
        <begin position="143"/>
        <end position="163"/>
    </location>
</feature>
<name>A0A8J6TJV9_9CHLR</name>
<keyword evidence="1" id="KW-1133">Transmembrane helix</keyword>
<feature type="transmembrane region" description="Helical" evidence="1">
    <location>
        <begin position="52"/>
        <end position="70"/>
    </location>
</feature>
<evidence type="ECO:0000256" key="1">
    <source>
        <dbReference type="SAM" id="Phobius"/>
    </source>
</evidence>
<sequence length="215" mass="23570">MSTSTIKKVFDYRALRLLMGLIAFTLPFVVSLISLTPLSSISASYHTEARDVFVGMLFIVASFLWAYNGHTTGQARASKVASITAIIVALYPTSCGTCETDLISTIHYMGAAILFAILAYFCFGPFREKTKGQPGKKGRRSKIYYICGWIMILCILAAGISKITLPDEAIKALKITYWAEAIALVAFGVAWITAGKFLSPLVDDDEALQIQIFEQ</sequence>
<feature type="transmembrane region" description="Helical" evidence="1">
    <location>
        <begin position="106"/>
        <end position="123"/>
    </location>
</feature>
<dbReference type="Proteomes" id="UP000614469">
    <property type="component" value="Unassembled WGS sequence"/>
</dbReference>
<evidence type="ECO:0000313" key="3">
    <source>
        <dbReference type="Proteomes" id="UP000614469"/>
    </source>
</evidence>
<keyword evidence="1" id="KW-0472">Membrane</keyword>
<organism evidence="2 3">
    <name type="scientific">Candidatus Desulfolinea nitratireducens</name>
    <dbReference type="NCBI Taxonomy" id="2841698"/>
    <lineage>
        <taxon>Bacteria</taxon>
        <taxon>Bacillati</taxon>
        <taxon>Chloroflexota</taxon>
        <taxon>Anaerolineae</taxon>
        <taxon>Anaerolineales</taxon>
        <taxon>Anaerolineales incertae sedis</taxon>
        <taxon>Candidatus Desulfolinea</taxon>
    </lineage>
</organism>
<proteinExistence type="predicted"/>
<dbReference type="EMBL" id="JACNJN010000133">
    <property type="protein sequence ID" value="MBC8335967.1"/>
    <property type="molecule type" value="Genomic_DNA"/>
</dbReference>
<accession>A0A8J6TJV9</accession>
<evidence type="ECO:0000313" key="2">
    <source>
        <dbReference type="EMBL" id="MBC8335967.1"/>
    </source>
</evidence>
<comment type="caution">
    <text evidence="2">The sequence shown here is derived from an EMBL/GenBank/DDBJ whole genome shotgun (WGS) entry which is preliminary data.</text>
</comment>
<evidence type="ECO:0008006" key="4">
    <source>
        <dbReference type="Google" id="ProtNLM"/>
    </source>
</evidence>
<feature type="transmembrane region" description="Helical" evidence="1">
    <location>
        <begin position="77"/>
        <end position="94"/>
    </location>
</feature>
<reference evidence="2 3" key="1">
    <citation type="submission" date="2020-08" db="EMBL/GenBank/DDBJ databases">
        <title>Bridging the membrane lipid divide: bacteria of the FCB group superphylum have the potential to synthesize archaeal ether lipids.</title>
        <authorList>
            <person name="Villanueva L."/>
            <person name="Von Meijenfeldt F.A.B."/>
            <person name="Westbye A.B."/>
            <person name="Yadav S."/>
            <person name="Hopmans E.C."/>
            <person name="Dutilh B.E."/>
            <person name="Sinninghe Damste J.S."/>
        </authorList>
    </citation>
    <scope>NUCLEOTIDE SEQUENCE [LARGE SCALE GENOMIC DNA]</scope>
    <source>
        <strain evidence="2">NIOZ-UU36</strain>
    </source>
</reference>
<feature type="transmembrane region" description="Helical" evidence="1">
    <location>
        <begin position="21"/>
        <end position="40"/>
    </location>
</feature>